<gene>
    <name evidence="2" type="primary">78</name>
</gene>
<keyword evidence="3" id="KW-1185">Reference proteome</keyword>
<evidence type="ECO:0000313" key="3">
    <source>
        <dbReference type="Proteomes" id="UP000008530"/>
    </source>
</evidence>
<protein>
    <submittedName>
        <fullName evidence="2">Conserved hypothetical membrane protein</fullName>
    </submittedName>
</protein>
<accession>G3BLU3</accession>
<dbReference type="EMBL" id="GU070616">
    <property type="protein sequence ID" value="ADP02473.1"/>
    <property type="molecule type" value="Genomic_DNA"/>
</dbReference>
<evidence type="ECO:0000256" key="1">
    <source>
        <dbReference type="SAM" id="MobiDB-lite"/>
    </source>
</evidence>
<dbReference type="GeneID" id="11258058"/>
<proteinExistence type="predicted"/>
<dbReference type="KEGG" id="vg:11258058"/>
<organism evidence="2 3">
    <name type="scientific">Salmonella phage PVPSE1</name>
    <dbReference type="NCBI Taxonomy" id="889338"/>
    <lineage>
        <taxon>Viruses</taxon>
        <taxon>Duplodnaviria</taxon>
        <taxon>Heunggongvirae</taxon>
        <taxon>Uroviricota</taxon>
        <taxon>Caudoviricetes</taxon>
        <taxon>Vequintavirinae</taxon>
        <taxon>Seunavirus</taxon>
        <taxon>Seunavirus PVPSE1</taxon>
    </lineage>
</organism>
<feature type="compositionally biased region" description="Basic and acidic residues" evidence="1">
    <location>
        <begin position="52"/>
        <end position="74"/>
    </location>
</feature>
<reference evidence="2 3" key="1">
    <citation type="journal article" date="2011" name="J. Virol.">
        <title>Genomic and proteomic characterization of the broad host range Salmonella phage PVP-SE1 - The creation of a new phage genus.</title>
        <authorList>
            <person name="Santos S.B."/>
            <person name="Kropinski A.M."/>
            <person name="Ceyssens P.J."/>
            <person name="Ackermann H.W."/>
            <person name="Villegas A."/>
            <person name="Lavigne R."/>
            <person name="Krylov V.N."/>
            <person name="Carvalho C.M."/>
            <person name="Ferreira E.C."/>
            <person name="Azeredo J."/>
        </authorList>
    </citation>
    <scope>NUCLEOTIDE SEQUENCE [LARGE SCALE GENOMIC DNA]</scope>
    <source>
        <strain evidence="2">PVP-SE1</strain>
    </source>
</reference>
<feature type="region of interest" description="Disordered" evidence="1">
    <location>
        <begin position="48"/>
        <end position="74"/>
    </location>
</feature>
<sequence length="133" mass="15095">MIQIEMALKFLKSNLKVIAVVILLAVLVGGGLYAKHWYNEQITQSYNSGVSDTDRKWKDVQQQNKDENQSYKDEQQIASDILERKLAEEQAKNAELQAQLNAKQDAYSRSDAGKKQGLDNQFVDIYNESLGVK</sequence>
<dbReference type="OrthoDB" id="23305at10239"/>
<dbReference type="Proteomes" id="UP000008530">
    <property type="component" value="Segment"/>
</dbReference>
<name>G3BLU3_9CAUD</name>
<dbReference type="RefSeq" id="YP_004893884.1">
    <property type="nucleotide sequence ID" value="NC_016071.1"/>
</dbReference>
<evidence type="ECO:0000313" key="2">
    <source>
        <dbReference type="EMBL" id="ADP02473.1"/>
    </source>
</evidence>